<reference evidence="1" key="1">
    <citation type="journal article" date="2021" name="Proc. Natl. Acad. Sci. U.S.A.">
        <title>A Catalog of Tens of Thousands of Viruses from Human Metagenomes Reveals Hidden Associations with Chronic Diseases.</title>
        <authorList>
            <person name="Tisza M.J."/>
            <person name="Buck C.B."/>
        </authorList>
    </citation>
    <scope>NUCLEOTIDE SEQUENCE</scope>
    <source>
        <strain evidence="1">CtCCX1</strain>
    </source>
</reference>
<dbReference type="EMBL" id="BK014690">
    <property type="protein sequence ID" value="DAD68011.1"/>
    <property type="molecule type" value="Genomic_DNA"/>
</dbReference>
<organism evidence="1">
    <name type="scientific">Siphoviridae sp. ctCCX1</name>
    <dbReference type="NCBI Taxonomy" id="2823567"/>
    <lineage>
        <taxon>Viruses</taxon>
        <taxon>Duplodnaviria</taxon>
        <taxon>Heunggongvirae</taxon>
        <taxon>Uroviricota</taxon>
        <taxon>Caudoviricetes</taxon>
    </lineage>
</organism>
<evidence type="ECO:0000313" key="1">
    <source>
        <dbReference type="EMBL" id="DAD68011.1"/>
    </source>
</evidence>
<name>A0A8S5LDT8_9CAUD</name>
<proteinExistence type="predicted"/>
<accession>A0A8S5LDT8</accession>
<sequence>MEQSGVSPLTLRLVRSNPSGNKRMMVAFLCKKYNINQDFTTNWKETEITFSRKPKSFREEFSFLNEKSCPVELEALASRKFSRYHAYVELHSQLRDCTDLNQCTSVSRQLIDSYIENRMIWDELNYYQQNKSLLGKHPIFNEFKRRKELLGLPIKELVKRQKQIENNIWRVTNELNKGDKPHLDIERRERLAGYKAELEEVNRLLE</sequence>
<protein>
    <submittedName>
        <fullName evidence="1">Uncharacterized protein</fullName>
    </submittedName>
</protein>